<evidence type="ECO:0000313" key="2">
    <source>
        <dbReference type="EMBL" id="MDX8056753.1"/>
    </source>
</evidence>
<gene>
    <name evidence="2" type="ORF">SK571_45930</name>
</gene>
<reference evidence="2 3" key="1">
    <citation type="submission" date="2023-11" db="EMBL/GenBank/DDBJ databases">
        <title>Lentzea sokolovensis, sp. nov., Lentzea kristufkii, sp. nov., and Lentzea miocenensis, sp. nov., rare actinobacteria from Sokolov Coal Basin, Miocene lacustrine sediment, Czech Republic.</title>
        <authorList>
            <person name="Lara A."/>
            <person name="Kotroba L."/>
            <person name="Nouioui I."/>
            <person name="Neumann-Schaal M."/>
            <person name="Mast Y."/>
            <person name="Chronakova A."/>
        </authorList>
    </citation>
    <scope>NUCLEOTIDE SEQUENCE [LARGE SCALE GENOMIC DNA]</scope>
    <source>
        <strain evidence="2 3">BCCO 10_0798</strain>
    </source>
</reference>
<evidence type="ECO:0000256" key="1">
    <source>
        <dbReference type="SAM" id="Coils"/>
    </source>
</evidence>
<dbReference type="Gene3D" id="3.30.1310.10">
    <property type="entry name" value="Nucleoid-associated protein YbaB-like domain"/>
    <property type="match status" value="1"/>
</dbReference>
<dbReference type="Proteomes" id="UP001271792">
    <property type="component" value="Unassembled WGS sequence"/>
</dbReference>
<organism evidence="2 3">
    <name type="scientific">Lentzea kristufekii</name>
    <dbReference type="NCBI Taxonomy" id="3095430"/>
    <lineage>
        <taxon>Bacteria</taxon>
        <taxon>Bacillati</taxon>
        <taxon>Actinomycetota</taxon>
        <taxon>Actinomycetes</taxon>
        <taxon>Pseudonocardiales</taxon>
        <taxon>Pseudonocardiaceae</taxon>
        <taxon>Lentzea</taxon>
    </lineage>
</organism>
<dbReference type="RefSeq" id="WP_319990394.1">
    <property type="nucleotide sequence ID" value="NZ_JAXAVV010000062.1"/>
</dbReference>
<comment type="caution">
    <text evidence="2">The sequence shown here is derived from an EMBL/GenBank/DDBJ whole genome shotgun (WGS) entry which is preliminary data.</text>
</comment>
<keyword evidence="1" id="KW-0175">Coiled coil</keyword>
<protein>
    <submittedName>
        <fullName evidence="2">YbaB/EbfC family DNA-binding protein</fullName>
    </submittedName>
</protein>
<keyword evidence="2" id="KW-0238">DNA-binding</keyword>
<proteinExistence type="predicted"/>
<sequence length="156" mass="17002">MKDWSAEYRSVNEAAEAALADFEREHRRIADVNGAIAEASTTMRSKDRSLSIDLDGRGEITAITFHGTKYRSMAPTELAHVLLETIRSGRAECVRKMSEAMGDDFLPGISFADLANGKLDSEDVFQKLVEPFIGDGVGEGILGRSPKNSQGGSRHD</sequence>
<name>A0ABU4U832_9PSEU</name>
<dbReference type="EMBL" id="JAXAVV010000062">
    <property type="protein sequence ID" value="MDX8056753.1"/>
    <property type="molecule type" value="Genomic_DNA"/>
</dbReference>
<feature type="coiled-coil region" evidence="1">
    <location>
        <begin position="5"/>
        <end position="32"/>
    </location>
</feature>
<dbReference type="InterPro" id="IPR036894">
    <property type="entry name" value="YbaB-like_sf"/>
</dbReference>
<accession>A0ABU4U832</accession>
<evidence type="ECO:0000313" key="3">
    <source>
        <dbReference type="Proteomes" id="UP001271792"/>
    </source>
</evidence>
<keyword evidence="3" id="KW-1185">Reference proteome</keyword>
<dbReference type="GO" id="GO:0003677">
    <property type="term" value="F:DNA binding"/>
    <property type="evidence" value="ECO:0007669"/>
    <property type="project" value="UniProtKB-KW"/>
</dbReference>